<feature type="region of interest" description="Disordered" evidence="1">
    <location>
        <begin position="101"/>
        <end position="138"/>
    </location>
</feature>
<gene>
    <name evidence="2" type="ORF">Taro_021497</name>
</gene>
<dbReference type="EMBL" id="NMUH01001102">
    <property type="protein sequence ID" value="MQL88926.1"/>
    <property type="molecule type" value="Genomic_DNA"/>
</dbReference>
<feature type="compositionally biased region" description="Low complexity" evidence="1">
    <location>
        <begin position="123"/>
        <end position="135"/>
    </location>
</feature>
<accession>A0A843V1E6</accession>
<keyword evidence="3" id="KW-1185">Reference proteome</keyword>
<comment type="caution">
    <text evidence="2">The sequence shown here is derived from an EMBL/GenBank/DDBJ whole genome shotgun (WGS) entry which is preliminary data.</text>
</comment>
<dbReference type="AlphaFoldDB" id="A0A843V1E6"/>
<feature type="region of interest" description="Disordered" evidence="1">
    <location>
        <begin position="1"/>
        <end position="42"/>
    </location>
</feature>
<name>A0A843V1E6_COLES</name>
<evidence type="ECO:0000313" key="2">
    <source>
        <dbReference type="EMBL" id="MQL88926.1"/>
    </source>
</evidence>
<dbReference type="Proteomes" id="UP000652761">
    <property type="component" value="Unassembled WGS sequence"/>
</dbReference>
<evidence type="ECO:0000313" key="3">
    <source>
        <dbReference type="Proteomes" id="UP000652761"/>
    </source>
</evidence>
<proteinExistence type="predicted"/>
<sequence length="288" mass="31157">MKELGQTVQKKGDSRTFNGFKSTHRNQRGGPALEPPAPPTRHSLSTLELRRELGALEGGATYAVTFSIARTCTLLESLTYRRCRPQPLDGLQSGGLGRVRVGLPGGRHSRTRAWRTTPPVDASSTTSPSRNSSSRNARKIVGVKKVPPLFEGVLSARSRGASSGFFFLVLESLARCDEVGDGAHSSSWNRRCGQGRKGFLPFSKQATTKPFFLVSTTWEGGDGDEAYSLSWNCQCDERKQATTTDLVLLLGIAGASKGFLIRRKLARARGSTPLFEADRRTAAGTPCA</sequence>
<organism evidence="2 3">
    <name type="scientific">Colocasia esculenta</name>
    <name type="common">Wild taro</name>
    <name type="synonym">Arum esculentum</name>
    <dbReference type="NCBI Taxonomy" id="4460"/>
    <lineage>
        <taxon>Eukaryota</taxon>
        <taxon>Viridiplantae</taxon>
        <taxon>Streptophyta</taxon>
        <taxon>Embryophyta</taxon>
        <taxon>Tracheophyta</taxon>
        <taxon>Spermatophyta</taxon>
        <taxon>Magnoliopsida</taxon>
        <taxon>Liliopsida</taxon>
        <taxon>Araceae</taxon>
        <taxon>Aroideae</taxon>
        <taxon>Colocasieae</taxon>
        <taxon>Colocasia</taxon>
    </lineage>
</organism>
<protein>
    <submittedName>
        <fullName evidence="2">Uncharacterized protein</fullName>
    </submittedName>
</protein>
<reference evidence="2" key="1">
    <citation type="submission" date="2017-07" db="EMBL/GenBank/DDBJ databases">
        <title>Taro Niue Genome Assembly and Annotation.</title>
        <authorList>
            <person name="Atibalentja N."/>
            <person name="Keating K."/>
            <person name="Fields C.J."/>
        </authorList>
    </citation>
    <scope>NUCLEOTIDE SEQUENCE</scope>
    <source>
        <strain evidence="2">Niue_2</strain>
        <tissue evidence="2">Leaf</tissue>
    </source>
</reference>
<evidence type="ECO:0000256" key="1">
    <source>
        <dbReference type="SAM" id="MobiDB-lite"/>
    </source>
</evidence>